<organism evidence="1">
    <name type="scientific">Fusobacterium nucleatum</name>
    <dbReference type="NCBI Taxonomy" id="851"/>
    <lineage>
        <taxon>Bacteria</taxon>
        <taxon>Fusobacteriati</taxon>
        <taxon>Fusobacteriota</taxon>
        <taxon>Fusobacteriia</taxon>
        <taxon>Fusobacteriales</taxon>
        <taxon>Fusobacteriaceae</taxon>
        <taxon>Fusobacterium</taxon>
    </lineage>
</organism>
<accession>Q9L9V8</accession>
<dbReference type="EMBL" id="AF159249">
    <property type="protein sequence ID" value="AAF32233.1"/>
    <property type="molecule type" value="Genomic_DNA"/>
</dbReference>
<dbReference type="SUPFAM" id="SSF47598">
    <property type="entry name" value="Ribbon-helix-helix"/>
    <property type="match status" value="1"/>
</dbReference>
<dbReference type="GO" id="GO:0006355">
    <property type="term" value="P:regulation of DNA-templated transcription"/>
    <property type="evidence" value="ECO:0007669"/>
    <property type="project" value="InterPro"/>
</dbReference>
<keyword evidence="1" id="KW-0614">Plasmid</keyword>
<geneLocation type="plasmid" evidence="1">
    <name>pFN1</name>
</geneLocation>
<sequence>MIKFTLRLIIMIKFTLRLTEDEKKLLDIKADELGKSKNEVLKFLINNKLEDTKKEFDLLNELDKNYKELGFQIKKIGVVLNQINKNFYEDKKIQIEEIQGALDELWQSIKVSKE</sequence>
<reference evidence="1" key="3">
    <citation type="journal article" date="2000" name="J. Bacteriol.">
        <title>Native plasmids of Fusobacterium nucleatum: characterization and use in development of genetic systems.</title>
        <authorList>
            <person name="Haake S.K."/>
            <person name="Yoder S.C."/>
            <person name="Attarian G."/>
            <person name="Podkaminer K."/>
        </authorList>
    </citation>
    <scope>NUCLEOTIDE SEQUENCE</scope>
    <source>
        <strain evidence="1">12230</strain>
        <plasmid evidence="1">pFN1</plasmid>
    </source>
</reference>
<reference evidence="1" key="1">
    <citation type="journal article" date="1999" name="Abstr. Gen. Meet. Am. Soc. Microbiol.">
        <title>Transformation of Fusobacterium nucleatum by electroporation (Abstract #H-9).</title>
        <authorList>
            <person name="Kinder Haake S."/>
            <person name="Yoder S."/>
        </authorList>
    </citation>
    <scope>NUCLEOTIDE SEQUENCE</scope>
    <source>
        <strain evidence="1">12230</strain>
        <plasmid evidence="1">pFN1</plasmid>
    </source>
</reference>
<proteinExistence type="predicted"/>
<dbReference type="AlphaFoldDB" id="Q9L9V8"/>
<name>Q9L9V8_FUSNU</name>
<dbReference type="RefSeq" id="WP_011117305.1">
    <property type="nucleotide sequence ID" value="NC_004974.1"/>
</dbReference>
<evidence type="ECO:0000313" key="1">
    <source>
        <dbReference type="EMBL" id="AAF32233.1"/>
    </source>
</evidence>
<protein>
    <submittedName>
        <fullName evidence="1">Uncharacterized protein</fullName>
    </submittedName>
</protein>
<reference evidence="1" key="2">
    <citation type="journal article" date="1999" name="J. Dent. Res.">
        <title>DNA sequence analysis of the Fusobacterium nucleatum plasmid, pFN1.</title>
        <authorList>
            <person name="Kinder Haake S."/>
            <person name="Finegold S.M."/>
        </authorList>
    </citation>
    <scope>NUCLEOTIDE SEQUENCE</scope>
    <source>
        <strain evidence="1">12230</strain>
        <plasmid evidence="1">pFN1</plasmid>
    </source>
</reference>
<dbReference type="InterPro" id="IPR010985">
    <property type="entry name" value="Ribbon_hlx_hlx"/>
</dbReference>